<dbReference type="Proteomes" id="UP000256326">
    <property type="component" value="Unassembled WGS sequence"/>
</dbReference>
<sequence length="115" mass="13596">MVIITFQLIFTTQQTINYNPIIDIQPENQYDNSFNSYLVFDKKLGNHNLTWTNNSSTKRFKENQDVATLLNFDGQPATNNRFANNNIQDISLYATQLDYRYSNDQFDLHCKRLKF</sequence>
<comment type="caution">
    <text evidence="1">The sequence shown here is derived from an EMBL/GenBank/DDBJ whole genome shotgun (WGS) entry which is preliminary data.</text>
</comment>
<accession>A0A3D9D0P1</accession>
<proteinExistence type="predicted"/>
<name>A0A3D9D0P1_9FLAO</name>
<keyword evidence="2" id="KW-1185">Reference proteome</keyword>
<evidence type="ECO:0000313" key="2">
    <source>
        <dbReference type="Proteomes" id="UP000256326"/>
    </source>
</evidence>
<dbReference type="AlphaFoldDB" id="A0A3D9D0P1"/>
<evidence type="ECO:0000313" key="1">
    <source>
        <dbReference type="EMBL" id="REC71565.1"/>
    </source>
</evidence>
<organism evidence="1 2">
    <name type="scientific">Epilithonimonas hispanica</name>
    <dbReference type="NCBI Taxonomy" id="358687"/>
    <lineage>
        <taxon>Bacteria</taxon>
        <taxon>Pseudomonadati</taxon>
        <taxon>Bacteroidota</taxon>
        <taxon>Flavobacteriia</taxon>
        <taxon>Flavobacteriales</taxon>
        <taxon>Weeksellaceae</taxon>
        <taxon>Chryseobacterium group</taxon>
        <taxon>Epilithonimonas</taxon>
    </lineage>
</organism>
<dbReference type="EMBL" id="QNUG01000009">
    <property type="protein sequence ID" value="REC71565.1"/>
    <property type="molecule type" value="Genomic_DNA"/>
</dbReference>
<protein>
    <submittedName>
        <fullName evidence="1">Uncharacterized protein</fullName>
    </submittedName>
</protein>
<gene>
    <name evidence="1" type="ORF">DRF58_05580</name>
</gene>
<reference evidence="1 2" key="1">
    <citation type="journal article" date="2006" name="Int. J. Syst. Evol. Microbiol.">
        <title>Chryseobacterium hispanicum sp. nov., isolated from the drinking water distribution system of Sevilla, Spain.</title>
        <authorList>
            <person name="Gallego V."/>
            <person name="Garcia M.T."/>
            <person name="Ventosa A."/>
        </authorList>
    </citation>
    <scope>NUCLEOTIDE SEQUENCE [LARGE SCALE GENOMIC DNA]</scope>
    <source>
        <strain evidence="1 2">KCTC 22104</strain>
    </source>
</reference>
<dbReference type="RefSeq" id="WP_116033718.1">
    <property type="nucleotide sequence ID" value="NZ_JBHLVV010000060.1"/>
</dbReference>